<comment type="caution">
    <text evidence="5">The sequence shown here is derived from an EMBL/GenBank/DDBJ whole genome shotgun (WGS) entry which is preliminary data.</text>
</comment>
<feature type="domain" description="HTH luxR-type" evidence="4">
    <location>
        <begin position="287"/>
        <end position="352"/>
    </location>
</feature>
<dbReference type="Gene3D" id="1.10.10.10">
    <property type="entry name" value="Winged helix-like DNA-binding domain superfamily/Winged helix DNA-binding domain"/>
    <property type="match status" value="1"/>
</dbReference>
<keyword evidence="6" id="KW-1185">Reference proteome</keyword>
<accession>A0ABW5I181</accession>
<name>A0ABW5I181_9PSEU</name>
<evidence type="ECO:0000256" key="2">
    <source>
        <dbReference type="ARBA" id="ARBA00023125"/>
    </source>
</evidence>
<evidence type="ECO:0000256" key="1">
    <source>
        <dbReference type="ARBA" id="ARBA00023015"/>
    </source>
</evidence>
<evidence type="ECO:0000256" key="3">
    <source>
        <dbReference type="ARBA" id="ARBA00023163"/>
    </source>
</evidence>
<evidence type="ECO:0000313" key="5">
    <source>
        <dbReference type="EMBL" id="MFD2482711.1"/>
    </source>
</evidence>
<evidence type="ECO:0000313" key="6">
    <source>
        <dbReference type="Proteomes" id="UP001597542"/>
    </source>
</evidence>
<dbReference type="InterPro" id="IPR036388">
    <property type="entry name" value="WH-like_DNA-bd_sf"/>
</dbReference>
<evidence type="ECO:0000259" key="4">
    <source>
        <dbReference type="PROSITE" id="PS50043"/>
    </source>
</evidence>
<organism evidence="5 6">
    <name type="scientific">Amycolatopsis albidoflavus</name>
    <dbReference type="NCBI Taxonomy" id="102226"/>
    <lineage>
        <taxon>Bacteria</taxon>
        <taxon>Bacillati</taxon>
        <taxon>Actinomycetota</taxon>
        <taxon>Actinomycetes</taxon>
        <taxon>Pseudonocardiales</taxon>
        <taxon>Pseudonocardiaceae</taxon>
        <taxon>Amycolatopsis</taxon>
    </lineage>
</organism>
<protein>
    <submittedName>
        <fullName evidence="5">LuxR C-terminal-related transcriptional regulator</fullName>
    </submittedName>
</protein>
<proteinExistence type="predicted"/>
<dbReference type="CDD" id="cd06170">
    <property type="entry name" value="LuxR_C_like"/>
    <property type="match status" value="1"/>
</dbReference>
<dbReference type="PANTHER" id="PTHR44688">
    <property type="entry name" value="DNA-BINDING TRANSCRIPTIONAL ACTIVATOR DEVR_DOSR"/>
    <property type="match status" value="1"/>
</dbReference>
<dbReference type="EMBL" id="JBHUKQ010000012">
    <property type="protein sequence ID" value="MFD2482711.1"/>
    <property type="molecule type" value="Genomic_DNA"/>
</dbReference>
<dbReference type="PRINTS" id="PR00038">
    <property type="entry name" value="HTHLUXR"/>
</dbReference>
<sequence length="353" mass="38512">MLRKVRQLGTELGFRLAPRELSLFDAARHPGEVRSWCEQQPRAQRILMLADDAQLAAPETIRRLSWLPELLVSRPFCLVLARVPGMGGTELNRLLTTTSTQLYSIRLGPLDSTASSEMLVDLLGAKPDDALRWVAEELGGNPRLLVDLVTGLQAENGIETADGIARLRGPMPPGRLQTTFVHKVRSLTPPTRKLVQVGASLGHTFLLADAAKLLRETPGNLLLCVDEALAAGLLVESGDRLGFPGRLVWQGVADSVPPSAFVPLRAEAEALRDAPAAASDTPAEDDPSARWTLLTSTERHIAELVGSGLTNRQVARDAMISAHTVNYHLRSIYRKLAIRSRVDLTRLIHQSPQ</sequence>
<dbReference type="PANTHER" id="PTHR44688:SF16">
    <property type="entry name" value="DNA-BINDING TRANSCRIPTIONAL ACTIVATOR DEVR_DOSR"/>
    <property type="match status" value="1"/>
</dbReference>
<dbReference type="InterPro" id="IPR000792">
    <property type="entry name" value="Tscrpt_reg_LuxR_C"/>
</dbReference>
<keyword evidence="1" id="KW-0805">Transcription regulation</keyword>
<gene>
    <name evidence="5" type="ORF">ACFSUT_20655</name>
</gene>
<dbReference type="InterPro" id="IPR016032">
    <property type="entry name" value="Sig_transdc_resp-reg_C-effctor"/>
</dbReference>
<reference evidence="6" key="1">
    <citation type="journal article" date="2019" name="Int. J. Syst. Evol. Microbiol.">
        <title>The Global Catalogue of Microorganisms (GCM) 10K type strain sequencing project: providing services to taxonomists for standard genome sequencing and annotation.</title>
        <authorList>
            <consortium name="The Broad Institute Genomics Platform"/>
            <consortium name="The Broad Institute Genome Sequencing Center for Infectious Disease"/>
            <person name="Wu L."/>
            <person name="Ma J."/>
        </authorList>
    </citation>
    <scope>NUCLEOTIDE SEQUENCE [LARGE SCALE GENOMIC DNA]</scope>
    <source>
        <strain evidence="6">CGMCC 4.7638</strain>
    </source>
</reference>
<dbReference type="SUPFAM" id="SSF46894">
    <property type="entry name" value="C-terminal effector domain of the bipartite response regulators"/>
    <property type="match status" value="1"/>
</dbReference>
<dbReference type="SMART" id="SM00421">
    <property type="entry name" value="HTH_LUXR"/>
    <property type="match status" value="1"/>
</dbReference>
<dbReference type="RefSeq" id="WP_344265742.1">
    <property type="nucleotide sequence ID" value="NZ_BAAAHV010000003.1"/>
</dbReference>
<dbReference type="Proteomes" id="UP001597542">
    <property type="component" value="Unassembled WGS sequence"/>
</dbReference>
<dbReference type="Pfam" id="PF00196">
    <property type="entry name" value="GerE"/>
    <property type="match status" value="1"/>
</dbReference>
<keyword evidence="3" id="KW-0804">Transcription</keyword>
<keyword evidence="2" id="KW-0238">DNA-binding</keyword>
<dbReference type="PROSITE" id="PS50043">
    <property type="entry name" value="HTH_LUXR_2"/>
    <property type="match status" value="1"/>
</dbReference>